<protein>
    <submittedName>
        <fullName evidence="2">Unnamed product</fullName>
    </submittedName>
</protein>
<dbReference type="PANTHER" id="PTHR34935:SF3">
    <property type="entry name" value="PROTEIN TIC110, CHLOROPLASTIC"/>
    <property type="match status" value="1"/>
</dbReference>
<feature type="compositionally biased region" description="Basic and acidic residues" evidence="1">
    <location>
        <begin position="15"/>
        <end position="26"/>
    </location>
</feature>
<dbReference type="Proteomes" id="UP000009170">
    <property type="component" value="Unassembled WGS sequence"/>
</dbReference>
<reference evidence="3" key="1">
    <citation type="journal article" date="2006" name="Proc. Natl. Acad. Sci. U.S.A.">
        <title>Genome analysis of the smallest free-living eukaryote Ostreococcus tauri unveils many unique features.</title>
        <authorList>
            <person name="Derelle E."/>
            <person name="Ferraz C."/>
            <person name="Rombauts S."/>
            <person name="Rouze P."/>
            <person name="Worden A.Z."/>
            <person name="Robbens S."/>
            <person name="Partensky F."/>
            <person name="Degroeve S."/>
            <person name="Echeynie S."/>
            <person name="Cooke R."/>
            <person name="Saeys Y."/>
            <person name="Wuyts J."/>
            <person name="Jabbari K."/>
            <person name="Bowler C."/>
            <person name="Panaud O."/>
            <person name="Piegu B."/>
            <person name="Ball S.G."/>
            <person name="Ral J.-P."/>
            <person name="Bouget F.-Y."/>
            <person name="Piganeau G."/>
            <person name="De Baets B."/>
            <person name="Picard A."/>
            <person name="Delseny M."/>
            <person name="Demaille J."/>
            <person name="Van de Peer Y."/>
            <person name="Moreau H."/>
        </authorList>
    </citation>
    <scope>NUCLEOTIDE SEQUENCE [LARGE SCALE GENOMIC DNA]</scope>
    <source>
        <strain evidence="3">OTTH 0595 / CCAP 157/2 / RCC745</strain>
    </source>
</reference>
<feature type="region of interest" description="Disordered" evidence="1">
    <location>
        <begin position="1"/>
        <end position="28"/>
    </location>
</feature>
<feature type="compositionally biased region" description="Acidic residues" evidence="1">
    <location>
        <begin position="706"/>
        <end position="718"/>
    </location>
</feature>
<dbReference type="KEGG" id="ota:OT_ostta07g04410"/>
<sequence>MMALGCMGTTTARARARDGGRADAQGRTRGRRGVRCVVRANAPREGTERASPFAFTRDLDGVEKQLAALPTPARLGAYGAVVAAGAACGNFIGGVMPANVRDAAKVAMTAVVGGGAAYGVSVADKKRFTAAPKVLLNELQGRDPLSVSPEEVAAVGARFGISNFGQACSTELTELYDVYLMSLVPQGMDPVQGWEAAALAQFRGTLGIDDASAAQAHLEAGRRLFRKRIELGSADKDTDLESRKEFQKLVFISTQTFGEEQARFLLPWKRVFRVSDAQVDLANRDNASQLLRTSLSNSNAIANVDAAAIAAGADYKASLNLDDDAAGEIARDLATAHVAGIVNATISLNKERGSARDVASICKNIDEVLGYNAKLEAAQGSFPGVGPVTLFGGEFESKMTELKDVFRTYLEEGLKGFTFSAALNDSLGKLRLVFGMGNKEADDIILASTTTSYNLALRDAVKSGKLEPAESPAKVLQAMCEGLRFPPEVAAGIHEENYRTKLESIISASKKLTDDDVAALARIRKLLCVPKGVVEKLHFQICGDVYRTAVRSALSVPTESFTPALRDRCKRVKADVRLDDETALKILGAEARKQFNVYIRTSKSIRNKTDAQKEIRKMIFYNQGVVTPLVRDVTKAKAEAAAEELASLLKEAQEAAAKEEAEEKAAAAAEAPAETEASAESEELRWAGETSSEAPSEEKEEAPVEEKEEEPVVQQEEEQFQKEITLAEDMDVITRQAMYREYLMFCMTGDQVNAPMGVRINIERDQSEFKRLSQLGEILGLQMMEVGQVHKDLADKAFRNQAEQMLGDGRGLTAERAEKLKEIQQQLNLPEQEAQKIIKGITSQRMMQNVSQQISSGTLDGAEIRKMAEQGVEIERMIPEDKRMNLFRKNAERRLGDGTGSADIDALTTQLVEDLKIDGAKAKDELKKIAADKKRSQMIQGVAVLRQKKAADVVLSCRNLVACQSVAPDSKLEWKVESEVFDMYSVFVQEVSDAEERKVLRAALNISDDNAEKLERIVAEGAFKFSEDALDEALF</sequence>
<dbReference type="STRING" id="70448.A0A090M857"/>
<feature type="compositionally biased region" description="Basic and acidic residues" evidence="1">
    <location>
        <begin position="654"/>
        <end position="665"/>
    </location>
</feature>
<proteinExistence type="predicted"/>
<dbReference type="AlphaFoldDB" id="A0A090M857"/>
<dbReference type="PANTHER" id="PTHR34935">
    <property type="entry name" value="PROTEIN TIC110, CHLOROPLASTIC"/>
    <property type="match status" value="1"/>
</dbReference>
<dbReference type="InParanoid" id="A0A090M857"/>
<dbReference type="InterPro" id="IPR031610">
    <property type="entry name" value="TIC110"/>
</dbReference>
<feature type="compositionally biased region" description="Low complexity" evidence="1">
    <location>
        <begin position="666"/>
        <end position="678"/>
    </location>
</feature>
<name>A0A090M857_OSTTA</name>
<organism evidence="2 3">
    <name type="scientific">Ostreococcus tauri</name>
    <name type="common">Marine green alga</name>
    <dbReference type="NCBI Taxonomy" id="70448"/>
    <lineage>
        <taxon>Eukaryota</taxon>
        <taxon>Viridiplantae</taxon>
        <taxon>Chlorophyta</taxon>
        <taxon>Mamiellophyceae</taxon>
        <taxon>Mamiellales</taxon>
        <taxon>Bathycoccaceae</taxon>
        <taxon>Ostreococcus</taxon>
    </lineage>
</organism>
<evidence type="ECO:0000256" key="1">
    <source>
        <dbReference type="SAM" id="MobiDB-lite"/>
    </source>
</evidence>
<dbReference type="OrthoDB" id="191196at2759"/>
<comment type="caution">
    <text evidence="2">The sequence shown here is derived from an EMBL/GenBank/DDBJ whole genome shotgun (WGS) entry which is preliminary data.</text>
</comment>
<reference evidence="2 3" key="2">
    <citation type="journal article" date="2014" name="BMC Genomics">
        <title>An improved genome of the model marine alga Ostreococcus tauri unfolds by assessing Illumina de novo assemblies.</title>
        <authorList>
            <person name="Blanc-Mathieu R."/>
            <person name="Verhelst B."/>
            <person name="Derelle E."/>
            <person name="Rombauts S."/>
            <person name="Bouget F.Y."/>
            <person name="Carre I."/>
            <person name="Chateau A."/>
            <person name="Eyre-Walker A."/>
            <person name="Grimsley N."/>
            <person name="Moreau H."/>
            <person name="Piegu B."/>
            <person name="Rivals E."/>
            <person name="Schackwitz W."/>
            <person name="Van de Peer Y."/>
            <person name="Piganeau G."/>
        </authorList>
    </citation>
    <scope>NUCLEOTIDE SEQUENCE [LARGE SCALE GENOMIC DNA]</scope>
    <source>
        <strain evidence="3">OTTH 0595 / CCAP 157/2 / RCC745</strain>
    </source>
</reference>
<dbReference type="RefSeq" id="XP_022839519.1">
    <property type="nucleotide sequence ID" value="XM_022983897.1"/>
</dbReference>
<dbReference type="Pfam" id="PF16940">
    <property type="entry name" value="Tic110"/>
    <property type="match status" value="1"/>
</dbReference>
<dbReference type="GO" id="GO:0061927">
    <property type="term" value="C:TOC-TIC supercomplex I"/>
    <property type="evidence" value="ECO:0007669"/>
    <property type="project" value="TreeGrafter"/>
</dbReference>
<dbReference type="FunCoup" id="A0A090M857">
    <property type="interactions" value="554"/>
</dbReference>
<evidence type="ECO:0000313" key="2">
    <source>
        <dbReference type="EMBL" id="CEF98872.1"/>
    </source>
</evidence>
<dbReference type="GO" id="GO:0045037">
    <property type="term" value="P:protein import into chloroplast stroma"/>
    <property type="evidence" value="ECO:0007669"/>
    <property type="project" value="TreeGrafter"/>
</dbReference>
<dbReference type="EMBL" id="CAID01000007">
    <property type="protein sequence ID" value="CEF98872.1"/>
    <property type="molecule type" value="Genomic_DNA"/>
</dbReference>
<keyword evidence="3" id="KW-1185">Reference proteome</keyword>
<feature type="region of interest" description="Disordered" evidence="1">
    <location>
        <begin position="654"/>
        <end position="719"/>
    </location>
</feature>
<dbReference type="GeneID" id="9836936"/>
<gene>
    <name evidence="2" type="ORF">OT_ostta07g04410</name>
</gene>
<accession>A0A090M857</accession>
<evidence type="ECO:0000313" key="3">
    <source>
        <dbReference type="Proteomes" id="UP000009170"/>
    </source>
</evidence>